<evidence type="ECO:0000313" key="4">
    <source>
        <dbReference type="EMBL" id="KAK7886060.1"/>
    </source>
</evidence>
<proteinExistence type="inferred from homology"/>
<gene>
    <name evidence="4" type="ORF">WMY93_025681</name>
</gene>
<feature type="region of interest" description="Disordered" evidence="3">
    <location>
        <begin position="1"/>
        <end position="27"/>
    </location>
</feature>
<evidence type="ECO:0000313" key="5">
    <source>
        <dbReference type="Proteomes" id="UP001460270"/>
    </source>
</evidence>
<dbReference type="GO" id="GO:0005634">
    <property type="term" value="C:nucleus"/>
    <property type="evidence" value="ECO:0007669"/>
    <property type="project" value="UniProtKB-SubCell"/>
</dbReference>
<dbReference type="InterPro" id="IPR011990">
    <property type="entry name" value="TPR-like_helical_dom_sf"/>
</dbReference>
<comment type="subcellular location">
    <subcellularLocation>
        <location evidence="2">Cytoplasm</location>
    </subcellularLocation>
    <subcellularLocation>
        <location evidence="2">Nucleus</location>
    </subcellularLocation>
</comment>
<dbReference type="GO" id="GO:0031047">
    <property type="term" value="P:regulatory ncRNA-mediated gene silencing"/>
    <property type="evidence" value="ECO:0007669"/>
    <property type="project" value="UniProtKB-UniRule"/>
</dbReference>
<accession>A0AAW0N125</accession>
<dbReference type="PANTHER" id="PTHR12979">
    <property type="entry name" value="CCR4-NOT TRANSCRIPTION COMPLEX SUBUNIT 10"/>
    <property type="match status" value="1"/>
</dbReference>
<comment type="caution">
    <text evidence="4">The sequence shown here is derived from an EMBL/GenBank/DDBJ whole genome shotgun (WGS) entry which is preliminary data.</text>
</comment>
<evidence type="ECO:0000256" key="3">
    <source>
        <dbReference type="SAM" id="MobiDB-lite"/>
    </source>
</evidence>
<dbReference type="SMART" id="SM00028">
    <property type="entry name" value="TPR"/>
    <property type="match status" value="3"/>
</dbReference>
<keyword evidence="2" id="KW-0805">Transcription regulation</keyword>
<protein>
    <recommendedName>
        <fullName evidence="2">CCR4-NOT transcription complex subunit 10</fullName>
    </recommendedName>
</protein>
<dbReference type="AlphaFoldDB" id="A0AAW0N125"/>
<dbReference type="GO" id="GO:0005737">
    <property type="term" value="C:cytoplasm"/>
    <property type="evidence" value="ECO:0007669"/>
    <property type="project" value="UniProtKB-SubCell"/>
</dbReference>
<keyword evidence="5" id="KW-1185">Reference proteome</keyword>
<dbReference type="GO" id="GO:0030014">
    <property type="term" value="C:CCR4-NOT complex"/>
    <property type="evidence" value="ECO:0007669"/>
    <property type="project" value="UniProtKB-UniRule"/>
</dbReference>
<evidence type="ECO:0000256" key="1">
    <source>
        <dbReference type="ARBA" id="ARBA00010080"/>
    </source>
</evidence>
<name>A0AAW0N125_9GOBI</name>
<dbReference type="GO" id="GO:0017148">
    <property type="term" value="P:negative regulation of translation"/>
    <property type="evidence" value="ECO:0007669"/>
    <property type="project" value="TreeGrafter"/>
</dbReference>
<feature type="region of interest" description="Disordered" evidence="3">
    <location>
        <begin position="467"/>
        <end position="503"/>
    </location>
</feature>
<dbReference type="EMBL" id="JBBPFD010000019">
    <property type="protein sequence ID" value="KAK7886060.1"/>
    <property type="molecule type" value="Genomic_DNA"/>
</dbReference>
<dbReference type="Proteomes" id="UP001460270">
    <property type="component" value="Unassembled WGS sequence"/>
</dbReference>
<comment type="similarity">
    <text evidence="1 2">Belongs to the CNOT10 family.</text>
</comment>
<keyword evidence="2" id="KW-0804">Transcription</keyword>
<dbReference type="InterPro" id="IPR019734">
    <property type="entry name" value="TPR_rpt"/>
</dbReference>
<keyword evidence="2" id="KW-0963">Cytoplasm</keyword>
<keyword evidence="2" id="KW-0539">Nucleus</keyword>
<comment type="function">
    <text evidence="2">Component of the CCR4-NOT complex which is one of the major cellular mRNA deadenylases and is linked to various cellular processes including bulk mRNA degradation, miRNA-mediated repression, translational repression during translational initiation and general transcription regulation.</text>
</comment>
<reference evidence="5" key="1">
    <citation type="submission" date="2024-04" db="EMBL/GenBank/DDBJ databases">
        <title>Salinicola lusitanus LLJ914,a marine bacterium isolated from the Okinawa Trough.</title>
        <authorList>
            <person name="Li J."/>
        </authorList>
    </citation>
    <scope>NUCLEOTIDE SEQUENCE [LARGE SCALE GENOMIC DNA]</scope>
</reference>
<sequence length="672" mass="73930">MAENTEQNETKHDSSSPGMTDQEKEMAASAYDAFTAGKYEESLKQLETLQELNKEDYKVPMNRAVVEFYKSGQTTTGILKQTLLMLKNQIHSSAEDVDGLDDVENCMLYYNQAIVLYHLRQYSEAISIAERLYQFLEPFEEKFALSVSFLLVDLYLLTFQPEKALHLLTVLDKLSVQGSGKNGKENHNSNKEAASQKAEFAAMMEAAKSKMHQYKVRAYIQMKSSKACKREIKSVMNTAGNSAPSLFLKSNFEYLRGNYRKAVKLLNSSNIAEHPGPLKTGECVRCMFWNNLGCIHFAMGKHNLGIFYFKKALQENDHTCAQLGDGGSAKKFAGIPMCALLSNKRYELLYNCGIQLLHIGRPLAAFECLMEAVQVYHSNPRLWLRLAECCICANKGGSEQESKGLPCKKGIVQSIVGQGYHRKIILASQSAQNSPYSEGQSAAIPVASMEFAAICLRNALLLLPEHQQQDAKTENGSKSSSQSGSTESGSENSDTCSGKGQDADKFLSAAPSSPLRKQEVENLRCSILACSAYVALALGDNLMALNHAENSSAPIQSLRFLGHLYAAEALISLDRISDAISHLNPENVSDVSMGVCTATRSKAASMVNTKEIPPEAILLGVYLELQNGNTQLALQIIKRNQLLPSALLRVSPESCKKSAQNANMASPFTQRK</sequence>
<feature type="compositionally biased region" description="Low complexity" evidence="3">
    <location>
        <begin position="476"/>
        <end position="493"/>
    </location>
</feature>
<dbReference type="InterPro" id="IPR039740">
    <property type="entry name" value="CNOT10"/>
</dbReference>
<keyword evidence="2" id="KW-0810">Translation regulation</keyword>
<keyword evidence="2" id="KW-0943">RNA-mediated gene silencing</keyword>
<organism evidence="4 5">
    <name type="scientific">Mugilogobius chulae</name>
    <name type="common">yellowstripe goby</name>
    <dbReference type="NCBI Taxonomy" id="88201"/>
    <lineage>
        <taxon>Eukaryota</taxon>
        <taxon>Metazoa</taxon>
        <taxon>Chordata</taxon>
        <taxon>Craniata</taxon>
        <taxon>Vertebrata</taxon>
        <taxon>Euteleostomi</taxon>
        <taxon>Actinopterygii</taxon>
        <taxon>Neopterygii</taxon>
        <taxon>Teleostei</taxon>
        <taxon>Neoteleostei</taxon>
        <taxon>Acanthomorphata</taxon>
        <taxon>Gobiaria</taxon>
        <taxon>Gobiiformes</taxon>
        <taxon>Gobioidei</taxon>
        <taxon>Gobiidae</taxon>
        <taxon>Gobionellinae</taxon>
        <taxon>Mugilogobius</taxon>
    </lineage>
</organism>
<evidence type="ECO:0000256" key="2">
    <source>
        <dbReference type="RuleBase" id="RU367083"/>
    </source>
</evidence>
<dbReference type="GO" id="GO:0006402">
    <property type="term" value="P:mRNA catabolic process"/>
    <property type="evidence" value="ECO:0007669"/>
    <property type="project" value="TreeGrafter"/>
</dbReference>
<dbReference type="Gene3D" id="1.25.40.10">
    <property type="entry name" value="Tetratricopeptide repeat domain"/>
    <property type="match status" value="2"/>
</dbReference>
<dbReference type="SUPFAM" id="SSF48452">
    <property type="entry name" value="TPR-like"/>
    <property type="match status" value="2"/>
</dbReference>
<dbReference type="PANTHER" id="PTHR12979:SF5">
    <property type="entry name" value="CCR4-NOT TRANSCRIPTION COMPLEX SUBUNIT 10"/>
    <property type="match status" value="1"/>
</dbReference>